<dbReference type="Proteomes" id="UP000003045">
    <property type="component" value="Unassembled WGS sequence"/>
</dbReference>
<sequence>MFFMTPVWRAAEAENQAQIIFLWIKGVLARLWKTEKTTIWPRKTSVFRTCLAQT</sequence>
<proteinExistence type="predicted"/>
<evidence type="ECO:0000313" key="1">
    <source>
        <dbReference type="EMBL" id="EFM46886.1"/>
    </source>
</evidence>
<keyword evidence="2" id="KW-1185">Reference proteome</keyword>
<accession>E0QNB4</accession>
<dbReference type="EMBL" id="AEET01000012">
    <property type="protein sequence ID" value="EFM46886.1"/>
    <property type="molecule type" value="Genomic_DNA"/>
</dbReference>
<dbReference type="HOGENOM" id="CLU_3100984_0_0_11"/>
<dbReference type="STRING" id="871571.HMPREF0580_0378"/>
<evidence type="ECO:0000313" key="2">
    <source>
        <dbReference type="Proteomes" id="UP000003045"/>
    </source>
</evidence>
<dbReference type="AlphaFoldDB" id="E0QNB4"/>
<protein>
    <submittedName>
        <fullName evidence="1">Uncharacterized protein</fullName>
    </submittedName>
</protein>
<organism evidence="1 2">
    <name type="scientific">Mobiluncus mulieris ATCC 35239</name>
    <dbReference type="NCBI Taxonomy" id="871571"/>
    <lineage>
        <taxon>Bacteria</taxon>
        <taxon>Bacillati</taxon>
        <taxon>Actinomycetota</taxon>
        <taxon>Actinomycetes</taxon>
        <taxon>Actinomycetales</taxon>
        <taxon>Actinomycetaceae</taxon>
        <taxon>Mobiluncus</taxon>
    </lineage>
</organism>
<comment type="caution">
    <text evidence="1">The sequence shown here is derived from an EMBL/GenBank/DDBJ whole genome shotgun (WGS) entry which is preliminary data.</text>
</comment>
<reference evidence="1" key="1">
    <citation type="submission" date="2010-08" db="EMBL/GenBank/DDBJ databases">
        <authorList>
            <person name="Muzny D."/>
            <person name="Qin X."/>
            <person name="Deng J."/>
            <person name="Jiang H."/>
            <person name="Liu Y."/>
            <person name="Qu J."/>
            <person name="Song X.-Z."/>
            <person name="Zhang L."/>
            <person name="Thornton R."/>
            <person name="Coyle M."/>
            <person name="Francisco L."/>
            <person name="Jackson L."/>
            <person name="Javaid M."/>
            <person name="Korchina V."/>
            <person name="Kovar C."/>
            <person name="Mata R."/>
            <person name="Mathew T."/>
            <person name="Ngo R."/>
            <person name="Nguyen L."/>
            <person name="Nguyen N."/>
            <person name="Okwuonu G."/>
            <person name="Ongeri F."/>
            <person name="Pham C."/>
            <person name="Simmons D."/>
            <person name="Wilczek-Boney K."/>
            <person name="Hale W."/>
            <person name="Jakkamsetti A."/>
            <person name="Pham P."/>
            <person name="Ruth R."/>
            <person name="San Lucas F."/>
            <person name="Warren J."/>
            <person name="Zhang J."/>
            <person name="Zhao Z."/>
            <person name="Zhou C."/>
            <person name="Zhu D."/>
            <person name="Lee S."/>
            <person name="Bess C."/>
            <person name="Blankenburg K."/>
            <person name="Forbes L."/>
            <person name="Fu Q."/>
            <person name="Gubbala S."/>
            <person name="Hirani K."/>
            <person name="Jayaseelan J.C."/>
            <person name="Lara F."/>
            <person name="Munidasa M."/>
            <person name="Palculict T."/>
            <person name="Patil S."/>
            <person name="Pu L.-L."/>
            <person name="Saada N."/>
            <person name="Tang L."/>
            <person name="Weissenberger G."/>
            <person name="Zhu Y."/>
            <person name="Hemphill L."/>
            <person name="Shang Y."/>
            <person name="Youmans B."/>
            <person name="Ayvaz T."/>
            <person name="Ross M."/>
            <person name="Santibanez J."/>
            <person name="Aqrawi P."/>
            <person name="Gross S."/>
            <person name="Joshi V."/>
            <person name="Fowler G."/>
            <person name="Nazareth L."/>
            <person name="Reid J."/>
            <person name="Worley K."/>
            <person name="Petrosino J."/>
            <person name="Highlander S."/>
            <person name="Gibbs R."/>
        </authorList>
    </citation>
    <scope>NUCLEOTIDE SEQUENCE [LARGE SCALE GENOMIC DNA]</scope>
    <source>
        <strain evidence="1">ATCC 35239</strain>
    </source>
</reference>
<gene>
    <name evidence="1" type="ORF">HMPREF0580_0378</name>
</gene>
<name>E0QNB4_9ACTO</name>